<sequence length="83" mass="8920">MWERAREAEAEARSGPSRAASRAAREEEERGARGAARERLQEQRRLSDGGRAAAGLLHRPAAHSAPGAGPPRSIAPLYWPPVA</sequence>
<feature type="compositionally biased region" description="Basic and acidic residues" evidence="1">
    <location>
        <begin position="1"/>
        <end position="12"/>
    </location>
</feature>
<keyword evidence="3" id="KW-1185">Reference proteome</keyword>
<reference evidence="2" key="1">
    <citation type="submission" date="2023-12" db="EMBL/GenBank/DDBJ databases">
        <authorList>
            <person name="Brown T."/>
        </authorList>
    </citation>
    <scope>NUCLEOTIDE SEQUENCE</scope>
</reference>
<evidence type="ECO:0000313" key="3">
    <source>
        <dbReference type="Proteomes" id="UP001314169"/>
    </source>
</evidence>
<feature type="compositionally biased region" description="Basic and acidic residues" evidence="1">
    <location>
        <begin position="23"/>
        <end position="48"/>
    </location>
</feature>
<feature type="compositionally biased region" description="Low complexity" evidence="1">
    <location>
        <begin position="13"/>
        <end position="22"/>
    </location>
</feature>
<evidence type="ECO:0000256" key="1">
    <source>
        <dbReference type="SAM" id="MobiDB-lite"/>
    </source>
</evidence>
<feature type="compositionally biased region" description="Low complexity" evidence="1">
    <location>
        <begin position="58"/>
        <end position="72"/>
    </location>
</feature>
<proteinExistence type="predicted"/>
<gene>
    <name evidence="2" type="ORF">MPIPNATIZW_LOCUS8870</name>
</gene>
<evidence type="ECO:0000313" key="2">
    <source>
        <dbReference type="EMBL" id="CAK6440564.1"/>
    </source>
</evidence>
<organism evidence="2 3">
    <name type="scientific">Pipistrellus nathusii</name>
    <name type="common">Nathusius' pipistrelle</name>
    <dbReference type="NCBI Taxonomy" id="59473"/>
    <lineage>
        <taxon>Eukaryota</taxon>
        <taxon>Metazoa</taxon>
        <taxon>Chordata</taxon>
        <taxon>Craniata</taxon>
        <taxon>Vertebrata</taxon>
        <taxon>Euteleostomi</taxon>
        <taxon>Mammalia</taxon>
        <taxon>Eutheria</taxon>
        <taxon>Laurasiatheria</taxon>
        <taxon>Chiroptera</taxon>
        <taxon>Yangochiroptera</taxon>
        <taxon>Vespertilionidae</taxon>
        <taxon>Pipistrellus</taxon>
    </lineage>
</organism>
<feature type="region of interest" description="Disordered" evidence="1">
    <location>
        <begin position="1"/>
        <end position="83"/>
    </location>
</feature>
<dbReference type="EMBL" id="OY882859">
    <property type="protein sequence ID" value="CAK6440564.1"/>
    <property type="molecule type" value="Genomic_DNA"/>
</dbReference>
<dbReference type="Proteomes" id="UP001314169">
    <property type="component" value="Chromosome 2"/>
</dbReference>
<name>A0ABN9ZQV1_PIPNA</name>
<protein>
    <submittedName>
        <fullName evidence="2">Uncharacterized protein</fullName>
    </submittedName>
</protein>
<accession>A0ABN9ZQV1</accession>